<keyword evidence="1" id="KW-0472">Membrane</keyword>
<reference evidence="2 3" key="1">
    <citation type="submission" date="2016-10" db="EMBL/GenBank/DDBJ databases">
        <authorList>
            <person name="de Groot N.N."/>
        </authorList>
    </citation>
    <scope>NUCLEOTIDE SEQUENCE [LARGE SCALE GENOMIC DNA]</scope>
    <source>
        <strain evidence="2 3">DSM 25947</strain>
    </source>
</reference>
<sequence>MHRLKKTLLKIHQVTGIALSLMFCIWFVSGIVLIYAGFPHASREDRFLFLKPFSQTDFEHILPLPDSVKGSVKLDKLNDTPVYRVSAGKKAQKIYNAETLQPIGNFSEELCQQEAQRFLGSSILKSVKINQLDQWMPWSYYQPLLPIYKFYMNDSRHTVLYMSSKTGTIVQQTDRKTRWLARIGAIPHWIYFRSLRLNVQHWNQVVIWISVIGLLTSISGIIAGIIRLNKRKKRKKNGSITSYKKFWYKWHHLAGFFFGLFVFTFLLSGLFSVVDFPDNNASKKQIFEPRKLWDKGAKAPVNSGHSFSELWQVLQNKNGVRKLEWGTSMGKPAWFVYYNNYQVPEVYIATRDTICRQQPYSLQQMKQRAALLFNDPSYSISVQSEFDNYYQSSGMFSRPLPVYKISWNNEAQNLMYVSPGTGKVLSSFTRNSKIHRWLYQGLHKFNFQLLVEHEWLRKLLLIILSSGGIVLSFSGAVLSWKRIKRKIK</sequence>
<dbReference type="InterPro" id="IPR005625">
    <property type="entry name" value="PepSY-ass_TM"/>
</dbReference>
<name>A0A1I0HZD3_9BACT</name>
<feature type="transmembrane region" description="Helical" evidence="1">
    <location>
        <begin position="459"/>
        <end position="480"/>
    </location>
</feature>
<feature type="transmembrane region" description="Helical" evidence="1">
    <location>
        <begin position="12"/>
        <end position="38"/>
    </location>
</feature>
<keyword evidence="1" id="KW-1133">Transmembrane helix</keyword>
<dbReference type="OrthoDB" id="9760788at2"/>
<dbReference type="PANTHER" id="PTHR34219">
    <property type="entry name" value="IRON-REGULATED INNER MEMBRANE PROTEIN-RELATED"/>
    <property type="match status" value="1"/>
</dbReference>
<accession>A0A1I0HZD3</accession>
<keyword evidence="1" id="KW-0812">Transmembrane</keyword>
<proteinExistence type="predicted"/>
<evidence type="ECO:0000313" key="3">
    <source>
        <dbReference type="Proteomes" id="UP000181981"/>
    </source>
</evidence>
<dbReference type="EMBL" id="FOHT01000027">
    <property type="protein sequence ID" value="SET89586.1"/>
    <property type="molecule type" value="Genomic_DNA"/>
</dbReference>
<dbReference type="AlphaFoldDB" id="A0A1I0HZD3"/>
<dbReference type="PANTHER" id="PTHR34219:SF6">
    <property type="entry name" value="BLR3280 PROTEIN"/>
    <property type="match status" value="1"/>
</dbReference>
<protein>
    <submittedName>
        <fullName evidence="2">PepSY-associated TM region</fullName>
    </submittedName>
</protein>
<dbReference type="Pfam" id="PF03929">
    <property type="entry name" value="PepSY_TM"/>
    <property type="match status" value="1"/>
</dbReference>
<organism evidence="2 3">
    <name type="scientific">Draconibacterium orientale</name>
    <dbReference type="NCBI Taxonomy" id="1168034"/>
    <lineage>
        <taxon>Bacteria</taxon>
        <taxon>Pseudomonadati</taxon>
        <taxon>Bacteroidota</taxon>
        <taxon>Bacteroidia</taxon>
        <taxon>Marinilabiliales</taxon>
        <taxon>Prolixibacteraceae</taxon>
        <taxon>Draconibacterium</taxon>
    </lineage>
</organism>
<evidence type="ECO:0000256" key="1">
    <source>
        <dbReference type="SAM" id="Phobius"/>
    </source>
</evidence>
<dbReference type="Proteomes" id="UP000181981">
    <property type="component" value="Unassembled WGS sequence"/>
</dbReference>
<feature type="transmembrane region" description="Helical" evidence="1">
    <location>
        <begin position="253"/>
        <end position="274"/>
    </location>
</feature>
<evidence type="ECO:0000313" key="2">
    <source>
        <dbReference type="EMBL" id="SET89586.1"/>
    </source>
</evidence>
<feature type="transmembrane region" description="Helical" evidence="1">
    <location>
        <begin position="205"/>
        <end position="226"/>
    </location>
</feature>
<dbReference type="RefSeq" id="WP_074780883.1">
    <property type="nucleotide sequence ID" value="NZ_FOHT01000027.1"/>
</dbReference>
<gene>
    <name evidence="2" type="ORF">SAMN05444285_12761</name>
</gene>